<feature type="region of interest" description="Disordered" evidence="1">
    <location>
        <begin position="323"/>
        <end position="367"/>
    </location>
</feature>
<feature type="compositionally biased region" description="Basic and acidic residues" evidence="1">
    <location>
        <begin position="190"/>
        <end position="201"/>
    </location>
</feature>
<feature type="region of interest" description="Disordered" evidence="1">
    <location>
        <begin position="71"/>
        <end position="165"/>
    </location>
</feature>
<evidence type="ECO:0000313" key="3">
    <source>
        <dbReference type="EMBL" id="SGY55715.1"/>
    </source>
</evidence>
<proteinExistence type="predicted"/>
<reference evidence="3 4" key="1">
    <citation type="submission" date="2016-11" db="EMBL/GenBank/DDBJ databases">
        <authorList>
            <person name="Jaros S."/>
            <person name="Januszkiewicz K."/>
            <person name="Wedrychowicz H."/>
        </authorList>
    </citation>
    <scope>NUCLEOTIDE SEQUENCE [LARGE SCALE GENOMIC DNA]</scope>
</reference>
<evidence type="ECO:0000313" key="4">
    <source>
        <dbReference type="Proteomes" id="UP000249464"/>
    </source>
</evidence>
<keyword evidence="2" id="KW-1133">Transmembrane helix</keyword>
<organism evidence="3 4">
    <name type="scientific">Microbotryum silenes-dioicae</name>
    <dbReference type="NCBI Taxonomy" id="796604"/>
    <lineage>
        <taxon>Eukaryota</taxon>
        <taxon>Fungi</taxon>
        <taxon>Dikarya</taxon>
        <taxon>Basidiomycota</taxon>
        <taxon>Pucciniomycotina</taxon>
        <taxon>Microbotryomycetes</taxon>
        <taxon>Microbotryales</taxon>
        <taxon>Microbotryaceae</taxon>
        <taxon>Microbotryum</taxon>
    </lineage>
</organism>
<evidence type="ECO:0000256" key="1">
    <source>
        <dbReference type="SAM" id="MobiDB-lite"/>
    </source>
</evidence>
<feature type="compositionally biased region" description="Basic and acidic residues" evidence="1">
    <location>
        <begin position="138"/>
        <end position="149"/>
    </location>
</feature>
<feature type="region of interest" description="Disordered" evidence="1">
    <location>
        <begin position="267"/>
        <end position="292"/>
    </location>
</feature>
<feature type="region of interest" description="Disordered" evidence="1">
    <location>
        <begin position="23"/>
        <end position="45"/>
    </location>
</feature>
<feature type="compositionally biased region" description="Polar residues" evidence="1">
    <location>
        <begin position="98"/>
        <end position="117"/>
    </location>
</feature>
<feature type="transmembrane region" description="Helical" evidence="2">
    <location>
        <begin position="232"/>
        <end position="254"/>
    </location>
</feature>
<keyword evidence="2" id="KW-0472">Membrane</keyword>
<sequence length="367" mass="40042">MQQVPSSTPATRGPLIAFSSRRAVVAAASPDTSPNSSPRSHHLPTRLQEPFYALLRSMSQRDHVRVPIAEAWEQDPFASISSSRRPSSVSAESDSPILNQPSSFRRPSTQSNNNDPFQRSIFRWSQHYQRDSPASLDDSPRRDHSHLDFRPQSQGSVDDQEPHEDTSSAFRFAINPFRLSSPTFQTFADRAPRYPTDEKTSRPHRSRRARYPQIPDTSTPSNSLRDRPLGKYIAWFLIVALVAVVVSVTVTLSLRSLRRANSENAIGSIGSGVSYSPPPVSASSSYPTPSSNQALNTLSASAIFLSSSTSNVEAATALLTAPSSAAANASPTTTSAPSIRAERASSTTTTSSARGKRMRRERRAAHP</sequence>
<gene>
    <name evidence="3" type="primary">BQ5605_C006g04065</name>
    <name evidence="3" type="ORF">BQ5605_C006G04065</name>
</gene>
<keyword evidence="4" id="KW-1185">Reference proteome</keyword>
<feature type="compositionally biased region" description="Low complexity" evidence="1">
    <location>
        <begin position="78"/>
        <end position="97"/>
    </location>
</feature>
<feature type="compositionally biased region" description="Basic residues" evidence="1">
    <location>
        <begin position="354"/>
        <end position="367"/>
    </location>
</feature>
<dbReference type="AlphaFoldDB" id="A0A2X0M8W3"/>
<dbReference type="EMBL" id="FQNC01000044">
    <property type="protein sequence ID" value="SGY55715.1"/>
    <property type="molecule type" value="Genomic_DNA"/>
</dbReference>
<keyword evidence="2" id="KW-0812">Transmembrane</keyword>
<feature type="compositionally biased region" description="Low complexity" evidence="1">
    <location>
        <begin position="323"/>
        <end position="338"/>
    </location>
</feature>
<name>A0A2X0M8W3_9BASI</name>
<protein>
    <submittedName>
        <fullName evidence="3">BQ5605_C006g04065 protein</fullName>
    </submittedName>
</protein>
<evidence type="ECO:0000256" key="2">
    <source>
        <dbReference type="SAM" id="Phobius"/>
    </source>
</evidence>
<dbReference type="Proteomes" id="UP000249464">
    <property type="component" value="Unassembled WGS sequence"/>
</dbReference>
<feature type="region of interest" description="Disordered" evidence="1">
    <location>
        <begin position="185"/>
        <end position="223"/>
    </location>
</feature>
<accession>A0A2X0M8W3</accession>